<comment type="caution">
    <text evidence="1">The sequence shown here is derived from an EMBL/GenBank/DDBJ whole genome shotgun (WGS) entry which is preliminary data.</text>
</comment>
<dbReference type="EMBL" id="JAHRIQ010107617">
    <property type="protein sequence ID" value="MEQ2256672.1"/>
    <property type="molecule type" value="Genomic_DNA"/>
</dbReference>
<reference evidence="1 2" key="1">
    <citation type="submission" date="2021-06" db="EMBL/GenBank/DDBJ databases">
        <authorList>
            <person name="Palmer J.M."/>
        </authorList>
    </citation>
    <scope>NUCLEOTIDE SEQUENCE [LARGE SCALE GENOMIC DNA]</scope>
    <source>
        <strain evidence="2">if_2019</strain>
        <tissue evidence="1">Muscle</tissue>
    </source>
</reference>
<protein>
    <submittedName>
        <fullName evidence="1">Uncharacterized protein</fullName>
    </submittedName>
</protein>
<gene>
    <name evidence="1" type="ORF">ILYODFUR_026442</name>
</gene>
<sequence length="76" mass="8433">MPCLSSQPVSVLFLPHLAQATHMELQRKGPIGLGMKELGFITVKVLISIFSPVKSSFIQLLESYSSSRNDRTKTNK</sequence>
<dbReference type="Proteomes" id="UP001482620">
    <property type="component" value="Unassembled WGS sequence"/>
</dbReference>
<evidence type="ECO:0000313" key="1">
    <source>
        <dbReference type="EMBL" id="MEQ2256672.1"/>
    </source>
</evidence>
<name>A0ABV0VKB9_9TELE</name>
<proteinExistence type="predicted"/>
<accession>A0ABV0VKB9</accession>
<evidence type="ECO:0000313" key="2">
    <source>
        <dbReference type="Proteomes" id="UP001482620"/>
    </source>
</evidence>
<organism evidence="1 2">
    <name type="scientific">Ilyodon furcidens</name>
    <name type="common">goldbreast splitfin</name>
    <dbReference type="NCBI Taxonomy" id="33524"/>
    <lineage>
        <taxon>Eukaryota</taxon>
        <taxon>Metazoa</taxon>
        <taxon>Chordata</taxon>
        <taxon>Craniata</taxon>
        <taxon>Vertebrata</taxon>
        <taxon>Euteleostomi</taxon>
        <taxon>Actinopterygii</taxon>
        <taxon>Neopterygii</taxon>
        <taxon>Teleostei</taxon>
        <taxon>Neoteleostei</taxon>
        <taxon>Acanthomorphata</taxon>
        <taxon>Ovalentaria</taxon>
        <taxon>Atherinomorphae</taxon>
        <taxon>Cyprinodontiformes</taxon>
        <taxon>Goodeidae</taxon>
        <taxon>Ilyodon</taxon>
    </lineage>
</organism>
<keyword evidence="2" id="KW-1185">Reference proteome</keyword>